<keyword evidence="1" id="KW-0472">Membrane</keyword>
<accession>A0A478FTK7</accession>
<comment type="caution">
    <text evidence="2">The sequence shown here is derived from an EMBL/GenBank/DDBJ whole genome shotgun (WGS) entry which is preliminary data.</text>
</comment>
<keyword evidence="1" id="KW-0812">Transmembrane</keyword>
<proteinExistence type="predicted"/>
<dbReference type="EMBL" id="BIMN01000001">
    <property type="protein sequence ID" value="GCE63360.1"/>
    <property type="molecule type" value="Genomic_DNA"/>
</dbReference>
<name>A0A478FTK7_9MOLU</name>
<keyword evidence="1" id="KW-1133">Transmembrane helix</keyword>
<evidence type="ECO:0000313" key="3">
    <source>
        <dbReference type="Proteomes" id="UP000324831"/>
    </source>
</evidence>
<evidence type="ECO:0000313" key="2">
    <source>
        <dbReference type="EMBL" id="GCE63360.1"/>
    </source>
</evidence>
<gene>
    <name evidence="2" type="ORF">MHSWG343_03510</name>
</gene>
<feature type="transmembrane region" description="Helical" evidence="1">
    <location>
        <begin position="27"/>
        <end position="44"/>
    </location>
</feature>
<evidence type="ECO:0000256" key="1">
    <source>
        <dbReference type="SAM" id="Phobius"/>
    </source>
</evidence>
<sequence>MIEDIREEDLEDPIQKGKKSPVNLKRFAFYLNPVCCFFTAYFYVRRNIFSYNWDKAIEMSGVVDTLPPEIRRKLTVCINSHLILPQQSFIYYFNGFNLSKVDIDAFKSRFVERWCSRGDEFLKTFEEAEEKNEDTILNFWRNFEPILQAPPSLNSIHSMRSQIFWVSFFQKLRRFKRTIFSGSGMY</sequence>
<protein>
    <submittedName>
        <fullName evidence="2">Uncharacterized protein</fullName>
    </submittedName>
</protein>
<dbReference type="AlphaFoldDB" id="A0A478FTK7"/>
<dbReference type="Proteomes" id="UP000324831">
    <property type="component" value="Unassembled WGS sequence"/>
</dbReference>
<reference evidence="2 3" key="1">
    <citation type="submission" date="2019-01" db="EMBL/GenBank/DDBJ databases">
        <title>Draft genome sequences of Candidatus Mycoplasma haemohominis SWG34-3 identified from a patient with pyrexia, anemia and liver dysfunction.</title>
        <authorList>
            <person name="Sekizuka T."/>
            <person name="Hattori N."/>
            <person name="Katano H."/>
            <person name="Takuma T."/>
            <person name="Ito T."/>
            <person name="Arai N."/>
            <person name="Yanai R."/>
            <person name="Ishii S."/>
            <person name="Miura Y."/>
            <person name="Tokunaga T."/>
            <person name="Watanabe H."/>
            <person name="Nomura N."/>
            <person name="Eguchi J."/>
            <person name="Arai T."/>
            <person name="Hasegawa H."/>
            <person name="Nakamaki T."/>
            <person name="Wakita T."/>
            <person name="Niki Y."/>
            <person name="Kuroda M."/>
        </authorList>
    </citation>
    <scope>NUCLEOTIDE SEQUENCE [LARGE SCALE GENOMIC DNA]</scope>
    <source>
        <strain evidence="2">SWG34-3</strain>
    </source>
</reference>
<organism evidence="2 3">
    <name type="scientific">Candidatus Mycoplasma haematohominis</name>
    <dbReference type="NCBI Taxonomy" id="1494318"/>
    <lineage>
        <taxon>Bacteria</taxon>
        <taxon>Bacillati</taxon>
        <taxon>Mycoplasmatota</taxon>
        <taxon>Mollicutes</taxon>
        <taxon>Mycoplasmataceae</taxon>
        <taxon>Mycoplasma</taxon>
    </lineage>
</organism>